<keyword evidence="7" id="KW-0742">SOS response</keyword>
<evidence type="ECO:0000256" key="4">
    <source>
        <dbReference type="ARBA" id="ARBA00022763"/>
    </source>
</evidence>
<keyword evidence="5" id="KW-0741">SOS mutagenesis</keyword>
<evidence type="ECO:0000256" key="1">
    <source>
        <dbReference type="ARBA" id="ARBA00010945"/>
    </source>
</evidence>
<dbReference type="SUPFAM" id="SSF100879">
    <property type="entry name" value="Lesion bypass DNA polymerase (Y-family), little finger domain"/>
    <property type="match status" value="1"/>
</dbReference>
<dbReference type="GO" id="GO:0003887">
    <property type="term" value="F:DNA-directed DNA polymerase activity"/>
    <property type="evidence" value="ECO:0007669"/>
    <property type="project" value="UniProtKB-EC"/>
</dbReference>
<dbReference type="EMBL" id="CP014691">
    <property type="protein sequence ID" value="AQS88295.1"/>
    <property type="molecule type" value="Genomic_DNA"/>
</dbReference>
<dbReference type="InterPro" id="IPR025188">
    <property type="entry name" value="DUF4113"/>
</dbReference>
<dbReference type="PANTHER" id="PTHR11076">
    <property type="entry name" value="DNA REPAIR POLYMERASE UMUC / TRANSFERASE FAMILY MEMBER"/>
    <property type="match status" value="1"/>
</dbReference>
<reference evidence="10 11" key="1">
    <citation type="submission" date="2016-03" db="EMBL/GenBank/DDBJ databases">
        <title>Acetic acid bacteria sequencing.</title>
        <authorList>
            <person name="Brandt J."/>
            <person name="Jakob F."/>
            <person name="Vogel R.F."/>
        </authorList>
    </citation>
    <scope>NUCLEOTIDE SEQUENCE [LARGE SCALE GENOMIC DNA]</scope>
    <source>
        <strain evidence="10 11">NBRC 101099</strain>
    </source>
</reference>
<dbReference type="Pfam" id="PF11799">
    <property type="entry name" value="IMS_C"/>
    <property type="match status" value="1"/>
</dbReference>
<dbReference type="Pfam" id="PF13438">
    <property type="entry name" value="DUF4113"/>
    <property type="match status" value="1"/>
</dbReference>
<organism evidence="10 11">
    <name type="scientific">Neoasaia chiangmaiensis</name>
    <dbReference type="NCBI Taxonomy" id="320497"/>
    <lineage>
        <taxon>Bacteria</taxon>
        <taxon>Pseudomonadati</taxon>
        <taxon>Pseudomonadota</taxon>
        <taxon>Alphaproteobacteria</taxon>
        <taxon>Acetobacterales</taxon>
        <taxon>Acetobacteraceae</taxon>
        <taxon>Neoasaia</taxon>
    </lineage>
</organism>
<dbReference type="AlphaFoldDB" id="A0A1U9KRB8"/>
<proteinExistence type="inferred from homology"/>
<dbReference type="InterPro" id="IPR050116">
    <property type="entry name" value="DNA_polymerase-Y"/>
</dbReference>
<dbReference type="PANTHER" id="PTHR11076:SF34">
    <property type="entry name" value="PROTEIN UMUC"/>
    <property type="match status" value="1"/>
</dbReference>
<comment type="subunit">
    <text evidence="2">Monomer.</text>
</comment>
<dbReference type="InterPro" id="IPR043128">
    <property type="entry name" value="Rev_trsase/Diguanyl_cyclase"/>
</dbReference>
<dbReference type="Gene3D" id="3.30.70.270">
    <property type="match status" value="1"/>
</dbReference>
<dbReference type="GO" id="GO:0003684">
    <property type="term" value="F:damaged DNA binding"/>
    <property type="evidence" value="ECO:0007669"/>
    <property type="project" value="InterPro"/>
</dbReference>
<dbReference type="SUPFAM" id="SSF56672">
    <property type="entry name" value="DNA/RNA polymerases"/>
    <property type="match status" value="1"/>
</dbReference>
<dbReference type="Gene3D" id="3.40.1170.60">
    <property type="match status" value="1"/>
</dbReference>
<dbReference type="Gene3D" id="3.30.1490.100">
    <property type="entry name" value="DNA polymerase, Y-family, little finger domain"/>
    <property type="match status" value="1"/>
</dbReference>
<dbReference type="InterPro" id="IPR036775">
    <property type="entry name" value="DNA_pol_Y-fam_lit_finger_sf"/>
</dbReference>
<evidence type="ECO:0000256" key="2">
    <source>
        <dbReference type="ARBA" id="ARBA00011245"/>
    </source>
</evidence>
<dbReference type="STRING" id="320497.A0U93_10445"/>
<evidence type="ECO:0000256" key="8">
    <source>
        <dbReference type="ARBA" id="ARBA00025589"/>
    </source>
</evidence>
<evidence type="ECO:0000256" key="5">
    <source>
        <dbReference type="ARBA" id="ARBA00023199"/>
    </source>
</evidence>
<comment type="similarity">
    <text evidence="1">Belongs to the DNA polymerase type-Y family.</text>
</comment>
<dbReference type="InterPro" id="IPR043502">
    <property type="entry name" value="DNA/RNA_pol_sf"/>
</dbReference>
<dbReference type="PROSITE" id="PS50173">
    <property type="entry name" value="UMUC"/>
    <property type="match status" value="1"/>
</dbReference>
<protein>
    <recommendedName>
        <fullName evidence="3">DNA-directed DNA polymerase</fullName>
        <ecNumber evidence="3">2.7.7.7</ecNumber>
    </recommendedName>
</protein>
<dbReference type="GO" id="GO:0005829">
    <property type="term" value="C:cytosol"/>
    <property type="evidence" value="ECO:0007669"/>
    <property type="project" value="TreeGrafter"/>
</dbReference>
<dbReference type="KEGG" id="nch:A0U93_10445"/>
<evidence type="ECO:0000313" key="11">
    <source>
        <dbReference type="Proteomes" id="UP000188604"/>
    </source>
</evidence>
<evidence type="ECO:0000256" key="3">
    <source>
        <dbReference type="ARBA" id="ARBA00012417"/>
    </source>
</evidence>
<evidence type="ECO:0000313" key="10">
    <source>
        <dbReference type="EMBL" id="AQS88295.1"/>
    </source>
</evidence>
<comment type="catalytic activity">
    <reaction evidence="9">
        <text>DNA(n) + a 2'-deoxyribonucleoside 5'-triphosphate = DNA(n+1) + diphosphate</text>
        <dbReference type="Rhea" id="RHEA:22508"/>
        <dbReference type="Rhea" id="RHEA-COMP:17339"/>
        <dbReference type="Rhea" id="RHEA-COMP:17340"/>
        <dbReference type="ChEBI" id="CHEBI:33019"/>
        <dbReference type="ChEBI" id="CHEBI:61560"/>
        <dbReference type="ChEBI" id="CHEBI:173112"/>
        <dbReference type="EC" id="2.7.7.7"/>
    </reaction>
</comment>
<keyword evidence="11" id="KW-1185">Reference proteome</keyword>
<comment type="function">
    <text evidence="8">Poorly processive, error-prone DNA polymerase involved in untargeted mutagenesis. Copies undamaged DNA at stalled replication forks, which arise in vivo from mismatched or misaligned primer ends. These misaligned primers can be extended by PolIV. Exhibits no 3'-5' exonuclease (proofreading) activity. May be involved in translesional synthesis, in conjunction with the beta clamp from PolIII.</text>
</comment>
<dbReference type="GO" id="GO:0009432">
    <property type="term" value="P:SOS response"/>
    <property type="evidence" value="ECO:0007669"/>
    <property type="project" value="UniProtKB-KW"/>
</dbReference>
<evidence type="ECO:0000256" key="7">
    <source>
        <dbReference type="ARBA" id="ARBA00023236"/>
    </source>
</evidence>
<dbReference type="GO" id="GO:0042276">
    <property type="term" value="P:error-prone translesion synthesis"/>
    <property type="evidence" value="ECO:0007669"/>
    <property type="project" value="TreeGrafter"/>
</dbReference>
<dbReference type="GO" id="GO:0006281">
    <property type="term" value="P:DNA repair"/>
    <property type="evidence" value="ECO:0007669"/>
    <property type="project" value="UniProtKB-KW"/>
</dbReference>
<dbReference type="Pfam" id="PF00817">
    <property type="entry name" value="IMS"/>
    <property type="match status" value="1"/>
</dbReference>
<dbReference type="InterPro" id="IPR017961">
    <property type="entry name" value="DNA_pol_Y-fam_little_finger"/>
</dbReference>
<keyword evidence="4" id="KW-0227">DNA damage</keyword>
<dbReference type="CDD" id="cd01700">
    <property type="entry name" value="PolY_Pol_V_umuC"/>
    <property type="match status" value="1"/>
</dbReference>
<gene>
    <name evidence="10" type="ORF">A0U93_10445</name>
</gene>
<dbReference type="Gene3D" id="1.10.150.20">
    <property type="entry name" value="5' to 3' exonuclease, C-terminal subdomain"/>
    <property type="match status" value="1"/>
</dbReference>
<evidence type="ECO:0000256" key="9">
    <source>
        <dbReference type="ARBA" id="ARBA00049244"/>
    </source>
</evidence>
<name>A0A1U9KRB8_9PROT</name>
<keyword evidence="6" id="KW-0234">DNA repair</keyword>
<sequence length="419" mass="46947">MPLFALIDGNSFYCSCQRAFEPRLRRLPVVVLSNNDGCAIARTREAKLIGIKMGDPWHMARKRPETKPVVWYSSNYALYADMSRRMFQVLSGHVPRVEPYSIDEMFLDYTGMGADLHGLSRRIQQAVLHEAKIPTCVGWGPTKTIAKLANGLAKDHAELDGLCDLTDPAVRAVWYARTEIGDVWGIGRQTVEKLRREGIQTIADFIAMDPRKTRDMLTVVGGRIQAELRGQSCLPLSDVASARKSVAATRTFGRLVMEWSDMREAVAHYASRAAEKLRSDGLYAGHMSVFLQTNPHNGDPWYSNQHSSAIEPTNDTRALVKRATRLLAKLWRPGHRYFKAGVILTDLSPAGMQAVMFASQNPEMSERVMAAMDIINARYGRGMVRTASTGIQQTWETRQALLSARYTTRLSEIVGVRSW</sequence>
<evidence type="ECO:0000256" key="6">
    <source>
        <dbReference type="ARBA" id="ARBA00023204"/>
    </source>
</evidence>
<dbReference type="EC" id="2.7.7.7" evidence="3"/>
<dbReference type="OrthoDB" id="9808813at2"/>
<dbReference type="Proteomes" id="UP000188604">
    <property type="component" value="Chromosome"/>
</dbReference>
<accession>A0A1U9KRB8</accession>
<dbReference type="InterPro" id="IPR001126">
    <property type="entry name" value="UmuC"/>
</dbReference>
<dbReference type="RefSeq" id="WP_077807316.1">
    <property type="nucleotide sequence ID" value="NZ_BJXS01000003.1"/>
</dbReference>